<dbReference type="EMBL" id="HG807503">
    <property type="protein sequence ID" value="CDW60875.1"/>
    <property type="molecule type" value="Genomic_DNA"/>
</dbReference>
<evidence type="ECO:0000313" key="2">
    <source>
        <dbReference type="Proteomes" id="UP000030665"/>
    </source>
</evidence>
<evidence type="ECO:0000313" key="1">
    <source>
        <dbReference type="EMBL" id="CDW60875.1"/>
    </source>
</evidence>
<protein>
    <submittedName>
        <fullName evidence="1">Uncharacterized protein</fullName>
    </submittedName>
</protein>
<organism evidence="1 2">
    <name type="scientific">Trichuris trichiura</name>
    <name type="common">Whipworm</name>
    <name type="synonym">Trichocephalus trichiurus</name>
    <dbReference type="NCBI Taxonomy" id="36087"/>
    <lineage>
        <taxon>Eukaryota</taxon>
        <taxon>Metazoa</taxon>
        <taxon>Ecdysozoa</taxon>
        <taxon>Nematoda</taxon>
        <taxon>Enoplea</taxon>
        <taxon>Dorylaimia</taxon>
        <taxon>Trichinellida</taxon>
        <taxon>Trichuridae</taxon>
        <taxon>Trichuris</taxon>
    </lineage>
</organism>
<reference evidence="1" key="2">
    <citation type="submission" date="2014-03" db="EMBL/GenBank/DDBJ databases">
        <title>The whipworm genome and dual-species transcriptomics of an intimate host-pathogen interaction.</title>
        <authorList>
            <person name="Foth B.J."/>
            <person name="Tsai I.J."/>
            <person name="Reid A.J."/>
            <person name="Bancroft A.J."/>
            <person name="Nichol S."/>
            <person name="Tracey A."/>
            <person name="Holroyd N."/>
            <person name="Cotton J.A."/>
            <person name="Stanley E.J."/>
            <person name="Zarowiecki M."/>
            <person name="Liu J.Z."/>
            <person name="Huckvale T."/>
            <person name="Cooper P.J."/>
            <person name="Grencis R.K."/>
            <person name="Berriman M."/>
        </authorList>
    </citation>
    <scope>NUCLEOTIDE SEQUENCE [LARGE SCALE GENOMIC DNA]</scope>
</reference>
<accession>A0A077ZQ40</accession>
<name>A0A077ZQ40_TRITR</name>
<dbReference type="Proteomes" id="UP000030665">
    <property type="component" value="Unassembled WGS sequence"/>
</dbReference>
<sequence>MEFHSWHFNIRFFVLKTKGFRHAETKVKKLSSDQWPQRECLREFLMVDHTTRRLNIQLTASEMFLKKQKRTMLDLMFPRDTEALEGQRRQIETTTKKRDETSKSAIRSEFATTFKKIPLREEIIVGQRGQMT</sequence>
<dbReference type="STRING" id="36087.A0A077ZQ40"/>
<reference evidence="1" key="1">
    <citation type="submission" date="2014-01" db="EMBL/GenBank/DDBJ databases">
        <authorList>
            <person name="Aslett M."/>
        </authorList>
    </citation>
    <scope>NUCLEOTIDE SEQUENCE</scope>
</reference>
<dbReference type="AlphaFoldDB" id="A0A077ZQ40"/>
<proteinExistence type="predicted"/>
<gene>
    <name evidence="1" type="ORF">TTRE_0000927901</name>
</gene>
<keyword evidence="2" id="KW-1185">Reference proteome</keyword>